<comment type="similarity">
    <text evidence="1">Belongs to the transferase hexapeptide repeat family.</text>
</comment>
<evidence type="ECO:0000313" key="7">
    <source>
        <dbReference type="Proteomes" id="UP000005435"/>
    </source>
</evidence>
<keyword evidence="7" id="KW-1185">Reference proteome</keyword>
<proteinExistence type="inferred from homology"/>
<dbReference type="InterPro" id="IPR050486">
    <property type="entry name" value="Mannose-1P_guanyltransferase"/>
</dbReference>
<dbReference type="Gene3D" id="2.160.10.10">
    <property type="entry name" value="Hexapeptide repeat proteins"/>
    <property type="match status" value="1"/>
</dbReference>
<dbReference type="Gene3D" id="3.40.120.10">
    <property type="entry name" value="Alpha-D-Glucose-1,6-Bisphosphate, subunit A, domain 3"/>
    <property type="match status" value="3"/>
</dbReference>
<dbReference type="Pfam" id="PF25087">
    <property type="entry name" value="GMPPB_C"/>
    <property type="match status" value="1"/>
</dbReference>
<dbReference type="HOGENOM" id="CLU_017652_1_0_9"/>
<name>G8M199_ACECE</name>
<dbReference type="GO" id="GO:0016868">
    <property type="term" value="F:intramolecular phosphotransferase activity"/>
    <property type="evidence" value="ECO:0007669"/>
    <property type="project" value="InterPro"/>
</dbReference>
<reference evidence="6 7" key="2">
    <citation type="journal article" date="2012" name="Stand. Genomic Sci.">
        <title>Complete Genome Sequence of Clostridium clariflavum DSM 19732.</title>
        <authorList>
            <person name="Izquierdo J.A."/>
            <person name="Goodwin L."/>
            <person name="Davenport K.W."/>
            <person name="Teshima H."/>
            <person name="Bruce D."/>
            <person name="Detter C."/>
            <person name="Tapia R."/>
            <person name="Han S."/>
            <person name="Land M."/>
            <person name="Hauser L."/>
            <person name="Jeffries C.D."/>
            <person name="Han J."/>
            <person name="Pitluck S."/>
            <person name="Nolan M."/>
            <person name="Chen A."/>
            <person name="Huntemann M."/>
            <person name="Mavromatis K."/>
            <person name="Mikhailova N."/>
            <person name="Liolios K."/>
            <person name="Woyke T."/>
            <person name="Lynd L.R."/>
        </authorList>
    </citation>
    <scope>NUCLEOTIDE SEQUENCE [LARGE SCALE GENOMIC DNA]</scope>
    <source>
        <strain evidence="7">DSM 19732 / NBRC 101661 / EBR45</strain>
    </source>
</reference>
<dbReference type="RefSeq" id="WP_014254688.1">
    <property type="nucleotide sequence ID" value="NC_016627.1"/>
</dbReference>
<dbReference type="InterPro" id="IPR011004">
    <property type="entry name" value="Trimer_LpxA-like_sf"/>
</dbReference>
<dbReference type="InterPro" id="IPR029044">
    <property type="entry name" value="Nucleotide-diphossugar_trans"/>
</dbReference>
<dbReference type="InterPro" id="IPR056729">
    <property type="entry name" value="GMPPB_C"/>
</dbReference>
<evidence type="ECO:0000313" key="6">
    <source>
        <dbReference type="EMBL" id="AEV68075.1"/>
    </source>
</evidence>
<dbReference type="SUPFAM" id="SSF51161">
    <property type="entry name" value="Trimeric LpxA-like enzymes"/>
    <property type="match status" value="1"/>
</dbReference>
<dbReference type="InterPro" id="IPR036900">
    <property type="entry name" value="A-D-PHexomutase_C_sf"/>
</dbReference>
<dbReference type="InterPro" id="IPR005835">
    <property type="entry name" value="NTP_transferase_dom"/>
</dbReference>
<dbReference type="GO" id="GO:0005975">
    <property type="term" value="P:carbohydrate metabolic process"/>
    <property type="evidence" value="ECO:0007669"/>
    <property type="project" value="InterPro"/>
</dbReference>
<evidence type="ECO:0000256" key="2">
    <source>
        <dbReference type="ARBA" id="ARBA00010231"/>
    </source>
</evidence>
<dbReference type="CDD" id="cd04181">
    <property type="entry name" value="NTP_transferase"/>
    <property type="match status" value="1"/>
</dbReference>
<evidence type="ECO:0000256" key="1">
    <source>
        <dbReference type="ARBA" id="ARBA00007274"/>
    </source>
</evidence>
<feature type="domain" description="Mannose-1-phosphate guanyltransferase C-terminal" evidence="5">
    <location>
        <begin position="263"/>
        <end position="366"/>
    </location>
</feature>
<dbReference type="SUPFAM" id="SSF53738">
    <property type="entry name" value="Phosphoglucomutase, first 3 domains"/>
    <property type="match status" value="2"/>
</dbReference>
<dbReference type="CDD" id="cd05805">
    <property type="entry name" value="MPG1_transferase"/>
    <property type="match status" value="1"/>
</dbReference>
<feature type="domain" description="Nucleotidyl transferase" evidence="3">
    <location>
        <begin position="2"/>
        <end position="233"/>
    </location>
</feature>
<dbReference type="InterPro" id="IPR005844">
    <property type="entry name" value="A-D-PHexomutase_a/b/a-I"/>
</dbReference>
<dbReference type="Gene3D" id="3.30.310.50">
    <property type="entry name" value="Alpha-D-phosphohexomutase, C-terminal domain"/>
    <property type="match status" value="1"/>
</dbReference>
<dbReference type="KEGG" id="ccl:Clocl_1424"/>
<gene>
    <name evidence="6" type="ordered locus">Clocl_1424</name>
</gene>
<dbReference type="SUPFAM" id="SSF53448">
    <property type="entry name" value="Nucleotide-diphospho-sugar transferases"/>
    <property type="match status" value="1"/>
</dbReference>
<dbReference type="OrthoDB" id="9803871at2"/>
<sequence length="819" mass="91194">MKAVIMAGGEGTRLRPLTCNRPKPMVPIVNKPVMEHIIELLKKYDITDIAVTLQYLPDLIRDYFGDGSEFGVKLRYFVEKTPMGTAGSVKNAEEFLDDTFIVISGDALTDINLSKAIDYHMKKQSMATLVLKKVDIPLEYGVVVTDEEGRIIRFLEKPSWGEVFSDTVNTGIYILSPEVLGFFNKNEVFDFSKDLFPILLKENKPMYGYITDEYWCDIGDLRAYWQANMDVLDRKVDVQIPGKQIREKVWIGDGTTIEDGAVIEGPCLIGSNTRVKSNAMLGSYCIIGDNNIISEHSSIKKSVIWKGCNIDKNVEIRGTVICNKVILKEHSSAFENSVIGCDTTVKEHAIIKPNIKIWPNKLIEEGTEVNSNLVWGSKCIRSIFGQRGLAGEINVDITPEYASKLGAAYGATLKGKGTVGVSCEDSSAAKMLKISFISGLLSSGLKVIDLGILHLPISRAAVRFYGVDGGIHISTSSSNPGRLQVDFLDKNGSNINRALERKIENAFAREDFNRCEGDLIKEVEVVPDFTSFYLRNIINNTKNKSFDYKIALNSPSKFILSTVAELLKTLGCTVEETNLNFGKSGRKEKDDSTELNYFTSMVRTGNFDFGVSIEDTSERMMLIDSKGRIISEDMFTALVSLIMFKTVEGGTVVVPLSATHAVEKIAEKNHGRVLRTKTSPQDLMNSILGNEVKAESIDQFNLYFDAISGLVKIMDFLKSNNYKLDDLVDMIPNFYVHEKEVECSWNAKGKVMRQIIQESGNNNVETLEGVKIYKDGSWVLILPDAEQPVCRIKSESYSAEIAQELTSFYADKVTQISNS</sequence>
<accession>G8M199</accession>
<dbReference type="Pfam" id="PF02878">
    <property type="entry name" value="PGM_PMM_I"/>
    <property type="match status" value="1"/>
</dbReference>
<dbReference type="EMBL" id="CP003065">
    <property type="protein sequence ID" value="AEV68075.1"/>
    <property type="molecule type" value="Genomic_DNA"/>
</dbReference>
<dbReference type="Gene3D" id="3.90.550.10">
    <property type="entry name" value="Spore Coat Polysaccharide Biosynthesis Protein SpsA, Chain A"/>
    <property type="match status" value="1"/>
</dbReference>
<dbReference type="SUPFAM" id="SSF55957">
    <property type="entry name" value="Phosphoglucomutase, C-terminal domain"/>
    <property type="match status" value="1"/>
</dbReference>
<dbReference type="InterPro" id="IPR016055">
    <property type="entry name" value="A-D-PHexomutase_a/b/a-I/II/III"/>
</dbReference>
<evidence type="ECO:0000259" key="5">
    <source>
        <dbReference type="Pfam" id="PF25087"/>
    </source>
</evidence>
<protein>
    <submittedName>
        <fullName evidence="6">Nucleoside-diphosphate-sugar pyrophosphorylase family protein</fullName>
    </submittedName>
</protein>
<dbReference type="eggNOG" id="COG1208">
    <property type="taxonomic scope" value="Bacteria"/>
</dbReference>
<comment type="similarity">
    <text evidence="2">Belongs to the phosphohexose mutase family.</text>
</comment>
<reference evidence="7" key="1">
    <citation type="submission" date="2011-12" db="EMBL/GenBank/DDBJ databases">
        <title>Complete sequence of Clostridium clariflavum DSM 19732.</title>
        <authorList>
            <consortium name="US DOE Joint Genome Institute"/>
            <person name="Lucas S."/>
            <person name="Han J."/>
            <person name="Lapidus A."/>
            <person name="Cheng J.-F."/>
            <person name="Goodwin L."/>
            <person name="Pitluck S."/>
            <person name="Peters L."/>
            <person name="Teshima H."/>
            <person name="Detter J.C."/>
            <person name="Han C."/>
            <person name="Tapia R."/>
            <person name="Land M."/>
            <person name="Hauser L."/>
            <person name="Kyrpides N."/>
            <person name="Ivanova N."/>
            <person name="Pagani I."/>
            <person name="Kitzmiller T."/>
            <person name="Lynd L."/>
            <person name="Izquierdo J."/>
            <person name="Woyke T."/>
        </authorList>
    </citation>
    <scope>NUCLEOTIDE SEQUENCE [LARGE SCALE GENOMIC DNA]</scope>
    <source>
        <strain evidence="7">DSM 19732 / NBRC 101661 / EBR45</strain>
    </source>
</reference>
<dbReference type="eggNOG" id="COG1109">
    <property type="taxonomic scope" value="Bacteria"/>
</dbReference>
<evidence type="ECO:0000259" key="3">
    <source>
        <dbReference type="Pfam" id="PF00483"/>
    </source>
</evidence>
<feature type="domain" description="Alpha-D-phosphohexomutase alpha/beta/alpha" evidence="4">
    <location>
        <begin position="382"/>
        <end position="513"/>
    </location>
</feature>
<dbReference type="Proteomes" id="UP000005435">
    <property type="component" value="Chromosome"/>
</dbReference>
<dbReference type="STRING" id="720554.Clocl_1424"/>
<organism evidence="6 7">
    <name type="scientific">Acetivibrio clariflavus (strain DSM 19732 / NBRC 101661 / EBR45)</name>
    <name type="common">Clostridium clariflavum</name>
    <dbReference type="NCBI Taxonomy" id="720554"/>
    <lineage>
        <taxon>Bacteria</taxon>
        <taxon>Bacillati</taxon>
        <taxon>Bacillota</taxon>
        <taxon>Clostridia</taxon>
        <taxon>Eubacteriales</taxon>
        <taxon>Oscillospiraceae</taxon>
        <taxon>Acetivibrio</taxon>
    </lineage>
</organism>
<dbReference type="Pfam" id="PF00483">
    <property type="entry name" value="NTP_transferase"/>
    <property type="match status" value="1"/>
</dbReference>
<dbReference type="PANTHER" id="PTHR22572">
    <property type="entry name" value="SUGAR-1-PHOSPHATE GUANYL TRANSFERASE"/>
    <property type="match status" value="1"/>
</dbReference>
<dbReference type="AlphaFoldDB" id="G8M199"/>
<evidence type="ECO:0000259" key="4">
    <source>
        <dbReference type="Pfam" id="PF02878"/>
    </source>
</evidence>